<dbReference type="PANTHER" id="PTHR31730">
    <property type="entry name" value="OS01G0873900 PROTEIN"/>
    <property type="match status" value="1"/>
</dbReference>
<comment type="caution">
    <text evidence="4">The sequence shown here is derived from an EMBL/GenBank/DDBJ whole genome shotgun (WGS) entry which is preliminary data.</text>
</comment>
<proteinExistence type="predicted"/>
<sequence>MGGLCSKSTKSDKVFAKKKEHYGDNHKSGVVGGGNENNHKHTSDLTSAKEGIDKKKEEEAVAAAIASGTSHDDFYDGIPRYADSFSHKSRSVKSRQAAVAKVSEVSSRLGRAGTKGFGKAVDVLDTLGSSMTNLNSGGGFAYGAVTKGNEVGILAFEVANTIVKGFTLMESLSTKNIKHLKEEVLKLEGIQDLVSKDMDELLRIVAADKRDELKVFSDEVIRFGNRSKDPQWHNLDRYFEKISRELNSQRQTKEEAELLMQHLMSLVQHTAELYHELHALDRFAQDYQHKRDEEDNPSAAHSGDSLSILKAELRSQKKHVKHLKKKSLWSRSLEEVMEKLVDIVHFLHLEINKAFGSDDGRKPFIQSKSNRQRLGPAGLSLHYANIVLQMDTLVARSGSMPANTRDTLYQGLPPNIKLTLRSKLPTFHVAEELTVANIKQEMEKTLHWLVPIATNTAKAHHGFGWVGEWASTGSDLNKKTAKNDVMRIETFHHADKEKVENYILELLLWLHRLAVKSKAGSDVGELKSAIKSPVGTVLQKTNQQSTNVVSPLLTTDEQIMLKDVSNKIPVRGMSKSKSLDFDSVKTALTDNSKLIKSNSYSTSRNKELSYNRICSKVPVIDFGIDKKRALDVIDRVNVVR</sequence>
<dbReference type="Pfam" id="PF05003">
    <property type="entry name" value="DUF668"/>
    <property type="match status" value="1"/>
</dbReference>
<reference evidence="4 5" key="1">
    <citation type="journal article" date="2014" name="Am. J. Bot.">
        <title>Genome assembly and annotation for red clover (Trifolium pratense; Fabaceae).</title>
        <authorList>
            <person name="Istvanek J."/>
            <person name="Jaros M."/>
            <person name="Krenek A."/>
            <person name="Repkova J."/>
        </authorList>
    </citation>
    <scope>NUCLEOTIDE SEQUENCE [LARGE SCALE GENOMIC DNA]</scope>
    <source>
        <strain evidence="5">cv. Tatra</strain>
        <tissue evidence="4">Young leaves</tissue>
    </source>
</reference>
<evidence type="ECO:0000313" key="4">
    <source>
        <dbReference type="EMBL" id="PNY06143.1"/>
    </source>
</evidence>
<name>A0A2K3NSZ4_TRIPR</name>
<dbReference type="Pfam" id="PF11961">
    <property type="entry name" value="DUF3475"/>
    <property type="match status" value="1"/>
</dbReference>
<feature type="domain" description="DUF668" evidence="2">
    <location>
        <begin position="373"/>
        <end position="458"/>
    </location>
</feature>
<gene>
    <name evidence="4" type="ORF">L195_g002605</name>
</gene>
<evidence type="ECO:0000259" key="2">
    <source>
        <dbReference type="Pfam" id="PF05003"/>
    </source>
</evidence>
<evidence type="ECO:0008006" key="6">
    <source>
        <dbReference type="Google" id="ProtNLM"/>
    </source>
</evidence>
<accession>A0A2K3NSZ4</accession>
<dbReference type="EMBL" id="ASHM01001159">
    <property type="protein sequence ID" value="PNY06143.1"/>
    <property type="molecule type" value="Genomic_DNA"/>
</dbReference>
<dbReference type="STRING" id="57577.A0A2K3NSZ4"/>
<dbReference type="InterPro" id="IPR007700">
    <property type="entry name" value="DUF668"/>
</dbReference>
<dbReference type="Proteomes" id="UP000236291">
    <property type="component" value="Unassembled WGS sequence"/>
</dbReference>
<feature type="domain" description="DUF3475" evidence="3">
    <location>
        <begin position="153"/>
        <end position="209"/>
    </location>
</feature>
<dbReference type="GO" id="GO:0045927">
    <property type="term" value="P:positive regulation of growth"/>
    <property type="evidence" value="ECO:0007669"/>
    <property type="project" value="InterPro"/>
</dbReference>
<evidence type="ECO:0000259" key="3">
    <source>
        <dbReference type="Pfam" id="PF11961"/>
    </source>
</evidence>
<protein>
    <recommendedName>
        <fullName evidence="6">DUF668 family protein</fullName>
    </recommendedName>
</protein>
<evidence type="ECO:0000256" key="1">
    <source>
        <dbReference type="SAM" id="MobiDB-lite"/>
    </source>
</evidence>
<evidence type="ECO:0000313" key="5">
    <source>
        <dbReference type="Proteomes" id="UP000236291"/>
    </source>
</evidence>
<organism evidence="4 5">
    <name type="scientific">Trifolium pratense</name>
    <name type="common">Red clover</name>
    <dbReference type="NCBI Taxonomy" id="57577"/>
    <lineage>
        <taxon>Eukaryota</taxon>
        <taxon>Viridiplantae</taxon>
        <taxon>Streptophyta</taxon>
        <taxon>Embryophyta</taxon>
        <taxon>Tracheophyta</taxon>
        <taxon>Spermatophyta</taxon>
        <taxon>Magnoliopsida</taxon>
        <taxon>eudicotyledons</taxon>
        <taxon>Gunneridae</taxon>
        <taxon>Pentapetalae</taxon>
        <taxon>rosids</taxon>
        <taxon>fabids</taxon>
        <taxon>Fabales</taxon>
        <taxon>Fabaceae</taxon>
        <taxon>Papilionoideae</taxon>
        <taxon>50 kb inversion clade</taxon>
        <taxon>NPAAA clade</taxon>
        <taxon>Hologalegina</taxon>
        <taxon>IRL clade</taxon>
        <taxon>Trifolieae</taxon>
        <taxon>Trifolium</taxon>
    </lineage>
</organism>
<dbReference type="PANTHER" id="PTHR31730:SF2">
    <property type="entry name" value="PROTEIN PSK SIMULATOR 3"/>
    <property type="match status" value="1"/>
</dbReference>
<dbReference type="InterPro" id="IPR045021">
    <property type="entry name" value="PSI1/2/3"/>
</dbReference>
<feature type="compositionally biased region" description="Basic and acidic residues" evidence="1">
    <location>
        <begin position="15"/>
        <end position="27"/>
    </location>
</feature>
<feature type="region of interest" description="Disordered" evidence="1">
    <location>
        <begin position="15"/>
        <end position="53"/>
    </location>
</feature>
<dbReference type="InterPro" id="IPR021864">
    <property type="entry name" value="DUF3475"/>
</dbReference>
<dbReference type="AlphaFoldDB" id="A0A2K3NSZ4"/>
<reference evidence="4 5" key="2">
    <citation type="journal article" date="2017" name="Front. Plant Sci.">
        <title>Gene Classification and Mining of Molecular Markers Useful in Red Clover (Trifolium pratense) Breeding.</title>
        <authorList>
            <person name="Istvanek J."/>
            <person name="Dluhosova J."/>
            <person name="Dluhos P."/>
            <person name="Patkova L."/>
            <person name="Nedelnik J."/>
            <person name="Repkova J."/>
        </authorList>
    </citation>
    <scope>NUCLEOTIDE SEQUENCE [LARGE SCALE GENOMIC DNA]</scope>
    <source>
        <strain evidence="5">cv. Tatra</strain>
        <tissue evidence="4">Young leaves</tissue>
    </source>
</reference>